<dbReference type="Gene3D" id="3.90.70.10">
    <property type="entry name" value="Cysteine proteinases"/>
    <property type="match status" value="1"/>
</dbReference>
<gene>
    <name evidence="2" type="ORF">FEF09_13850</name>
</gene>
<dbReference type="CDD" id="cd02619">
    <property type="entry name" value="Peptidase_C1"/>
    <property type="match status" value="1"/>
</dbReference>
<dbReference type="Pfam" id="PF00112">
    <property type="entry name" value="Peptidase_C1"/>
    <property type="match status" value="1"/>
</dbReference>
<protein>
    <submittedName>
        <fullName evidence="2">C1 family peptidase</fullName>
    </submittedName>
</protein>
<dbReference type="AlphaFoldDB" id="A0A5C6LSF2"/>
<comment type="caution">
    <text evidence="2">The sequence shown here is derived from an EMBL/GenBank/DDBJ whole genome shotgun (WGS) entry which is preliminary data.</text>
</comment>
<dbReference type="Proteomes" id="UP000318815">
    <property type="component" value="Unassembled WGS sequence"/>
</dbReference>
<dbReference type="GO" id="GO:0006508">
    <property type="term" value="P:proteolysis"/>
    <property type="evidence" value="ECO:0007669"/>
    <property type="project" value="InterPro"/>
</dbReference>
<dbReference type="SMART" id="SM00645">
    <property type="entry name" value="Pept_C1"/>
    <property type="match status" value="1"/>
</dbReference>
<dbReference type="EMBL" id="VOHS01000011">
    <property type="protein sequence ID" value="TWW00073.1"/>
    <property type="molecule type" value="Genomic_DNA"/>
</dbReference>
<proteinExistence type="predicted"/>
<reference evidence="2 3" key="1">
    <citation type="submission" date="2019-08" db="EMBL/GenBank/DDBJ databases">
        <title>Whole genome sequencing of chitin degrading bacteria Chitinophaga pinensis YS16.</title>
        <authorList>
            <person name="Singh R.P."/>
            <person name="Manchanda G."/>
            <person name="Maurya I.K."/>
            <person name="Joshi N.K."/>
            <person name="Srivastava A.K."/>
        </authorList>
    </citation>
    <scope>NUCLEOTIDE SEQUENCE [LARGE SCALE GENOMIC DNA]</scope>
    <source>
        <strain evidence="2 3">YS-16</strain>
    </source>
</reference>
<feature type="domain" description="Peptidase C1A papain C-terminal" evidence="1">
    <location>
        <begin position="42"/>
        <end position="268"/>
    </location>
</feature>
<name>A0A5C6LSF2_9BACT</name>
<dbReference type="GO" id="GO:0008234">
    <property type="term" value="F:cysteine-type peptidase activity"/>
    <property type="evidence" value="ECO:0007669"/>
    <property type="project" value="InterPro"/>
</dbReference>
<dbReference type="RefSeq" id="WP_146305668.1">
    <property type="nucleotide sequence ID" value="NZ_VOHS01000011.1"/>
</dbReference>
<evidence type="ECO:0000313" key="2">
    <source>
        <dbReference type="EMBL" id="TWW00073.1"/>
    </source>
</evidence>
<sequence>MKKHSSKHAKRILNCIPSKAVENDWGLAAAVAANIATARKSLPKQIDLREKWWHINDQKDTGSCVGWATADGLLRWHFVKHGLIIPKQLLSVRFIWMAAKETDEFTDTPSTFIESTGTSLKAALDIARKYGCVTDEVLPFDSARLSHLDEKAFFATASVMKIANYFNLRRNADPIQSWKQWIANGNGPILVRLDVDDTWMNATATKGKLDAYDVDSADGGHAVCIVGYTPDRIIIRNSWGDKTWGDKGFAYASYEYAKAAFTEAYGVTLSSGLKKKDAFAPVKKGVGMEQVDTSLALRNQPVLISADEKVVITGGHGVGNG</sequence>
<evidence type="ECO:0000259" key="1">
    <source>
        <dbReference type="SMART" id="SM00645"/>
    </source>
</evidence>
<accession>A0A5C6LSF2</accession>
<keyword evidence="3" id="KW-1185">Reference proteome</keyword>
<evidence type="ECO:0000313" key="3">
    <source>
        <dbReference type="Proteomes" id="UP000318815"/>
    </source>
</evidence>
<dbReference type="InterPro" id="IPR000668">
    <property type="entry name" value="Peptidase_C1A_C"/>
</dbReference>
<dbReference type="InterPro" id="IPR038765">
    <property type="entry name" value="Papain-like_cys_pep_sf"/>
</dbReference>
<organism evidence="2 3">
    <name type="scientific">Chitinophaga pinensis</name>
    <dbReference type="NCBI Taxonomy" id="79329"/>
    <lineage>
        <taxon>Bacteria</taxon>
        <taxon>Pseudomonadati</taxon>
        <taxon>Bacteroidota</taxon>
        <taxon>Chitinophagia</taxon>
        <taxon>Chitinophagales</taxon>
        <taxon>Chitinophagaceae</taxon>
        <taxon>Chitinophaga</taxon>
    </lineage>
</organism>
<dbReference type="OrthoDB" id="3648721at2"/>
<dbReference type="SUPFAM" id="SSF54001">
    <property type="entry name" value="Cysteine proteinases"/>
    <property type="match status" value="1"/>
</dbReference>